<dbReference type="RefSeq" id="WP_093141476.1">
    <property type="nucleotide sequence ID" value="NZ_FOXF01000013.1"/>
</dbReference>
<name>A0A662ZGJ7_9GAMM</name>
<evidence type="ECO:0000256" key="1">
    <source>
        <dbReference type="SAM" id="Phobius"/>
    </source>
</evidence>
<dbReference type="EMBL" id="FOXF01000013">
    <property type="protein sequence ID" value="SFP29057.1"/>
    <property type="molecule type" value="Genomic_DNA"/>
</dbReference>
<dbReference type="Proteomes" id="UP000243745">
    <property type="component" value="Unassembled WGS sequence"/>
</dbReference>
<keyword evidence="1" id="KW-0472">Membrane</keyword>
<feature type="transmembrane region" description="Helical" evidence="1">
    <location>
        <begin position="157"/>
        <end position="179"/>
    </location>
</feature>
<evidence type="ECO:0000313" key="2">
    <source>
        <dbReference type="EMBL" id="SFP29057.1"/>
    </source>
</evidence>
<keyword evidence="1" id="KW-1133">Transmembrane helix</keyword>
<gene>
    <name evidence="2" type="ORF">SAMN02910344_00982</name>
</gene>
<protein>
    <submittedName>
        <fullName evidence="2">Uncharacterized protein</fullName>
    </submittedName>
</protein>
<reference evidence="2 3" key="1">
    <citation type="submission" date="2016-10" db="EMBL/GenBank/DDBJ databases">
        <authorList>
            <person name="Varghese N."/>
            <person name="Submissions S."/>
        </authorList>
    </citation>
    <scope>NUCLEOTIDE SEQUENCE [LARGE SCALE GENOMIC DNA]</scope>
    <source>
        <strain evidence="2 3">DSM 1361</strain>
    </source>
</reference>
<feature type="transmembrane region" description="Helical" evidence="1">
    <location>
        <begin position="65"/>
        <end position="87"/>
    </location>
</feature>
<sequence length="221" mass="25429">MYKKIHLYAIAFIGLIITFCTIYNIFNNNHILDAGNLFLLLLYVCFAGAYVLIYQRFHFRFKYSWIAGLVSYLLTVLFAGLAVYNHSWSEYGLFYQIPLVLALTLTHICFVNFSSAKGLFYTLISGLLKFLAVGTAAIIIVLLFMGDSTAADFLQKLAASLFIMLLFGDFMVFYVNYFYSPENDNYNVLTLYKSYRENVYADKYGRLYHVEAEDVPADKQN</sequence>
<feature type="transmembrane region" description="Helical" evidence="1">
    <location>
        <begin position="93"/>
        <end position="113"/>
    </location>
</feature>
<dbReference type="AlphaFoldDB" id="A0A662ZGJ7"/>
<keyword evidence="1" id="KW-0812">Transmembrane</keyword>
<accession>A0A662ZGJ7</accession>
<feature type="transmembrane region" description="Helical" evidence="1">
    <location>
        <begin position="7"/>
        <end position="26"/>
    </location>
</feature>
<feature type="transmembrane region" description="Helical" evidence="1">
    <location>
        <begin position="120"/>
        <end position="145"/>
    </location>
</feature>
<organism evidence="2 3">
    <name type="scientific">Ruminobacter amylophilus</name>
    <dbReference type="NCBI Taxonomy" id="867"/>
    <lineage>
        <taxon>Bacteria</taxon>
        <taxon>Pseudomonadati</taxon>
        <taxon>Pseudomonadota</taxon>
        <taxon>Gammaproteobacteria</taxon>
        <taxon>Aeromonadales</taxon>
        <taxon>Succinivibrionaceae</taxon>
        <taxon>Ruminobacter</taxon>
    </lineage>
</organism>
<evidence type="ECO:0000313" key="3">
    <source>
        <dbReference type="Proteomes" id="UP000243745"/>
    </source>
</evidence>
<proteinExistence type="predicted"/>
<feature type="transmembrane region" description="Helical" evidence="1">
    <location>
        <begin position="32"/>
        <end position="53"/>
    </location>
</feature>
<keyword evidence="3" id="KW-1185">Reference proteome</keyword>